<proteinExistence type="predicted"/>
<dbReference type="AlphaFoldDB" id="A0A371DDM7"/>
<protein>
    <submittedName>
        <fullName evidence="2">Uncharacterized protein</fullName>
    </submittedName>
</protein>
<keyword evidence="3" id="KW-1185">Reference proteome</keyword>
<reference evidence="2 3" key="1">
    <citation type="journal article" date="2018" name="Biotechnol. Biofuels">
        <title>Integrative visual omics of the white-rot fungus Polyporus brumalis exposes the biotechnological potential of its oxidative enzymes for delignifying raw plant biomass.</title>
        <authorList>
            <person name="Miyauchi S."/>
            <person name="Rancon A."/>
            <person name="Drula E."/>
            <person name="Hage H."/>
            <person name="Chaduli D."/>
            <person name="Favel A."/>
            <person name="Grisel S."/>
            <person name="Henrissat B."/>
            <person name="Herpoel-Gimbert I."/>
            <person name="Ruiz-Duenas F.J."/>
            <person name="Chevret D."/>
            <person name="Hainaut M."/>
            <person name="Lin J."/>
            <person name="Wang M."/>
            <person name="Pangilinan J."/>
            <person name="Lipzen A."/>
            <person name="Lesage-Meessen L."/>
            <person name="Navarro D."/>
            <person name="Riley R."/>
            <person name="Grigoriev I.V."/>
            <person name="Zhou S."/>
            <person name="Raouche S."/>
            <person name="Rosso M.N."/>
        </authorList>
    </citation>
    <scope>NUCLEOTIDE SEQUENCE [LARGE SCALE GENOMIC DNA]</scope>
    <source>
        <strain evidence="2 3">BRFM 1820</strain>
    </source>
</reference>
<evidence type="ECO:0000313" key="2">
    <source>
        <dbReference type="EMBL" id="RDX50654.1"/>
    </source>
</evidence>
<dbReference type="EMBL" id="KZ857398">
    <property type="protein sequence ID" value="RDX50654.1"/>
    <property type="molecule type" value="Genomic_DNA"/>
</dbReference>
<organism evidence="2 3">
    <name type="scientific">Lentinus brumalis</name>
    <dbReference type="NCBI Taxonomy" id="2498619"/>
    <lineage>
        <taxon>Eukaryota</taxon>
        <taxon>Fungi</taxon>
        <taxon>Dikarya</taxon>
        <taxon>Basidiomycota</taxon>
        <taxon>Agaricomycotina</taxon>
        <taxon>Agaricomycetes</taxon>
        <taxon>Polyporales</taxon>
        <taxon>Polyporaceae</taxon>
        <taxon>Lentinus</taxon>
    </lineage>
</organism>
<name>A0A371DDM7_9APHY</name>
<evidence type="ECO:0000256" key="1">
    <source>
        <dbReference type="SAM" id="MobiDB-lite"/>
    </source>
</evidence>
<gene>
    <name evidence="2" type="ORF">OH76DRAFT_1417706</name>
</gene>
<sequence length="174" mass="18666">MHATVSGSELWLSPWTVKIKALVRLVAFSGPPSSRSRSARSKSTRTGPGHKPGANPPSPLLSPTGPLAGMNHTTLGPDEKSIADFTFKFVVRGQDETTRFVSDVAIDCISTLKVNTAMLTRAKFSGLKIDAGTNVDTSIQVPHEASVGAPSIENRHTSASAMRRDTYYMMRPQG</sequence>
<dbReference type="Proteomes" id="UP000256964">
    <property type="component" value="Unassembled WGS sequence"/>
</dbReference>
<feature type="region of interest" description="Disordered" evidence="1">
    <location>
        <begin position="30"/>
        <end position="75"/>
    </location>
</feature>
<evidence type="ECO:0000313" key="3">
    <source>
        <dbReference type="Proteomes" id="UP000256964"/>
    </source>
</evidence>
<accession>A0A371DDM7</accession>